<sequence length="162" mass="19605">MVVLVLVIKLKNTYNPYENEKYHENNNFNEILECHNHIKLEKQVFHVLENFKNLFDKFTQFNTDNEIKSNRKKISLIGKNIKSFYRKSIQLNKKLEKNIFRLIQNLKSKRTKVLSKKNNILRSKKNDSLNYTKNQLPRQIELKKNLFSFEKIKNIEIQIHQL</sequence>
<dbReference type="VEuPathDB" id="MicrosporidiaDB:CWI39_0164p0040"/>
<evidence type="ECO:0000313" key="2">
    <source>
        <dbReference type="Proteomes" id="UP000291404"/>
    </source>
</evidence>
<reference evidence="1 2" key="1">
    <citation type="submission" date="2017-12" db="EMBL/GenBank/DDBJ databases">
        <authorList>
            <person name="Pombert J.-F."/>
            <person name="Haag K.L."/>
            <person name="Ebert D."/>
        </authorList>
    </citation>
    <scope>NUCLEOTIDE SEQUENCE [LARGE SCALE GENOMIC DNA]</scope>
    <source>
        <strain evidence="1">BE-OM-2</strain>
    </source>
</reference>
<dbReference type="AlphaFoldDB" id="A0A4Q9L4K6"/>
<accession>A0A4Q9L4K6</accession>
<evidence type="ECO:0000313" key="1">
    <source>
        <dbReference type="EMBL" id="TBU02469.1"/>
    </source>
</evidence>
<keyword evidence="2" id="KW-1185">Reference proteome</keyword>
<organism evidence="1 2">
    <name type="scientific">Hamiltosporidium magnivora</name>
    <dbReference type="NCBI Taxonomy" id="148818"/>
    <lineage>
        <taxon>Eukaryota</taxon>
        <taxon>Fungi</taxon>
        <taxon>Fungi incertae sedis</taxon>
        <taxon>Microsporidia</taxon>
        <taxon>Dubosqiidae</taxon>
        <taxon>Hamiltosporidium</taxon>
    </lineage>
</organism>
<dbReference type="VEuPathDB" id="MicrosporidiaDB:CWI36_1107p0020"/>
<comment type="caution">
    <text evidence="1">The sequence shown here is derived from an EMBL/GenBank/DDBJ whole genome shotgun (WGS) entry which is preliminary data.</text>
</comment>
<name>A0A4Q9L4K6_9MICR</name>
<gene>
    <name evidence="1" type="ORF">CWI36_1107p0020</name>
</gene>
<protein>
    <submittedName>
        <fullName evidence="1">Uncharacterized protein</fullName>
    </submittedName>
</protein>
<dbReference type="Proteomes" id="UP000291404">
    <property type="component" value="Unassembled WGS sequence"/>
</dbReference>
<dbReference type="EMBL" id="PITI01001107">
    <property type="protein sequence ID" value="TBU02469.1"/>
    <property type="molecule type" value="Genomic_DNA"/>
</dbReference>
<proteinExistence type="predicted"/>